<feature type="compositionally biased region" description="Low complexity" evidence="1">
    <location>
        <begin position="234"/>
        <end position="250"/>
    </location>
</feature>
<dbReference type="InterPro" id="IPR013785">
    <property type="entry name" value="Aldolase_TIM"/>
</dbReference>
<organism evidence="2">
    <name type="scientific">mine drainage metagenome</name>
    <dbReference type="NCBI Taxonomy" id="410659"/>
    <lineage>
        <taxon>unclassified sequences</taxon>
        <taxon>metagenomes</taxon>
        <taxon>ecological metagenomes</taxon>
    </lineage>
</organism>
<dbReference type="InterPro" id="IPR050456">
    <property type="entry name" value="DeoC/FbaB_aldolase"/>
</dbReference>
<dbReference type="PIRSF" id="PIRSF038992">
    <property type="entry name" value="Aldolase_Ia"/>
    <property type="match status" value="1"/>
</dbReference>
<dbReference type="Pfam" id="PF01791">
    <property type="entry name" value="DeoC"/>
    <property type="match status" value="1"/>
</dbReference>
<dbReference type="InterPro" id="IPR002915">
    <property type="entry name" value="DeoC/FbaB/LacD_aldolase"/>
</dbReference>
<dbReference type="EMBL" id="AUZZ01007578">
    <property type="protein sequence ID" value="EQD41730.1"/>
    <property type="molecule type" value="Genomic_DNA"/>
</dbReference>
<dbReference type="NCBIfam" id="NF006081">
    <property type="entry name" value="PRK08227.1"/>
    <property type="match status" value="1"/>
</dbReference>
<reference evidence="2" key="1">
    <citation type="submission" date="2013-08" db="EMBL/GenBank/DDBJ databases">
        <authorList>
            <person name="Mendez C."/>
            <person name="Richter M."/>
            <person name="Ferrer M."/>
            <person name="Sanchez J."/>
        </authorList>
    </citation>
    <scope>NUCLEOTIDE SEQUENCE</scope>
</reference>
<reference evidence="2" key="2">
    <citation type="journal article" date="2014" name="ISME J.">
        <title>Microbial stratification in low pH oxic and suboxic macroscopic growths along an acid mine drainage.</title>
        <authorList>
            <person name="Mendez-Garcia C."/>
            <person name="Mesa V."/>
            <person name="Sprenger R.R."/>
            <person name="Richter M."/>
            <person name="Diez M.S."/>
            <person name="Solano J."/>
            <person name="Bargiela R."/>
            <person name="Golyshina O.V."/>
            <person name="Manteca A."/>
            <person name="Ramos J.L."/>
            <person name="Gallego J.R."/>
            <person name="Llorente I."/>
            <person name="Martins Dos Santos V.A."/>
            <person name="Jensen O.N."/>
            <person name="Pelaez A.I."/>
            <person name="Sanchez J."/>
            <person name="Ferrer M."/>
        </authorList>
    </citation>
    <scope>NUCLEOTIDE SEQUENCE</scope>
</reference>
<comment type="caution">
    <text evidence="2">The sequence shown here is derived from an EMBL/GenBank/DDBJ whole genome shotgun (WGS) entry which is preliminary data.</text>
</comment>
<sequence>MDWGWQNRMARMFPAPTGRTVMLAVDHGYFMGPTHGLEVPRQTLAPLLGLCDAVALTRGVLRTSVPPSTTTPVVLRVSGGASVVGADLSHEALTTSVEDALRLNVSAVAMSVFVGSAHEHESLVNLGALVNQGEAVGLPVMGITAVGKELDKRDARYLSLASRIAAEQGAHVVKTYYCEDGFSRVVEGCPVPIVVAGGPRLETDQAVLELVHASISAGARGVTWDGTSGSPTIPCRCSRPSGPSSTRTAP</sequence>
<dbReference type="AlphaFoldDB" id="T1AIC4"/>
<protein>
    <submittedName>
        <fullName evidence="2">Aldolase lsrF</fullName>
    </submittedName>
</protein>
<dbReference type="SUPFAM" id="SSF51569">
    <property type="entry name" value="Aldolase"/>
    <property type="match status" value="1"/>
</dbReference>
<accession>T1AIC4</accession>
<evidence type="ECO:0000256" key="1">
    <source>
        <dbReference type="SAM" id="MobiDB-lite"/>
    </source>
</evidence>
<evidence type="ECO:0000313" key="2">
    <source>
        <dbReference type="EMBL" id="EQD41730.1"/>
    </source>
</evidence>
<dbReference type="PANTHER" id="PTHR47916">
    <property type="entry name" value="FRUCTOSE-BISPHOSPHATE ALDOLASE CLASS 1"/>
    <property type="match status" value="1"/>
</dbReference>
<dbReference type="InterPro" id="IPR041720">
    <property type="entry name" value="FbaB-like"/>
</dbReference>
<dbReference type="Gene3D" id="3.20.20.70">
    <property type="entry name" value="Aldolase class I"/>
    <property type="match status" value="1"/>
</dbReference>
<name>T1AIC4_9ZZZZ</name>
<dbReference type="SMART" id="SM01133">
    <property type="entry name" value="DeoC"/>
    <property type="match status" value="1"/>
</dbReference>
<proteinExistence type="predicted"/>
<feature type="region of interest" description="Disordered" evidence="1">
    <location>
        <begin position="227"/>
        <end position="250"/>
    </location>
</feature>
<dbReference type="GO" id="GO:0004332">
    <property type="term" value="F:fructose-bisphosphate aldolase activity"/>
    <property type="evidence" value="ECO:0007669"/>
    <property type="project" value="InterPro"/>
</dbReference>
<gene>
    <name evidence="2" type="ORF">B2A_10518</name>
</gene>
<dbReference type="PANTHER" id="PTHR47916:SF1">
    <property type="entry name" value="3-HYDROXY-5-PHOSPHONOOXYPENTANE-2,4-DIONE THIOLASE"/>
    <property type="match status" value="1"/>
</dbReference>